<proteinExistence type="predicted"/>
<reference evidence="2" key="1">
    <citation type="journal article" date="2017" name="Nat. Commun.">
        <title>The asparagus genome sheds light on the origin and evolution of a young Y chromosome.</title>
        <authorList>
            <person name="Harkess A."/>
            <person name="Zhou J."/>
            <person name="Xu C."/>
            <person name="Bowers J.E."/>
            <person name="Van der Hulst R."/>
            <person name="Ayyampalayam S."/>
            <person name="Mercati F."/>
            <person name="Riccardi P."/>
            <person name="McKain M.R."/>
            <person name="Kakrana A."/>
            <person name="Tang H."/>
            <person name="Ray J."/>
            <person name="Groenendijk J."/>
            <person name="Arikit S."/>
            <person name="Mathioni S.M."/>
            <person name="Nakano M."/>
            <person name="Shan H."/>
            <person name="Telgmann-Rauber A."/>
            <person name="Kanno A."/>
            <person name="Yue Z."/>
            <person name="Chen H."/>
            <person name="Li W."/>
            <person name="Chen Y."/>
            <person name="Xu X."/>
            <person name="Zhang Y."/>
            <person name="Luo S."/>
            <person name="Chen H."/>
            <person name="Gao J."/>
            <person name="Mao Z."/>
            <person name="Pires J.C."/>
            <person name="Luo M."/>
            <person name="Kudrna D."/>
            <person name="Wing R.A."/>
            <person name="Meyers B.C."/>
            <person name="Yi K."/>
            <person name="Kong H."/>
            <person name="Lavrijsen P."/>
            <person name="Sunseri F."/>
            <person name="Falavigna A."/>
            <person name="Ye Y."/>
            <person name="Leebens-Mack J.H."/>
            <person name="Chen G."/>
        </authorList>
    </citation>
    <scope>NUCLEOTIDE SEQUENCE [LARGE SCALE GENOMIC DNA]</scope>
    <source>
        <strain evidence="2">cv. DH0086</strain>
    </source>
</reference>
<dbReference type="Proteomes" id="UP000243459">
    <property type="component" value="Chromosome 4"/>
</dbReference>
<evidence type="ECO:0000313" key="1">
    <source>
        <dbReference type="EMBL" id="ONK73729.1"/>
    </source>
</evidence>
<sequence>MSSLAVSSSLRARVRSPPPLLSPSHRFLSSLESDHRPLSISIASKTLTPSLLLRRLPPPSASRLRECKRTALPAYFYENKNLTANVLRVLIQTTRNGIRSPPSSPPLQMCLSSSFNYLRLYSTLRISSPATRPLSSPSPGS</sequence>
<protein>
    <submittedName>
        <fullName evidence="1">Uncharacterized protein</fullName>
    </submittedName>
</protein>
<gene>
    <name evidence="1" type="ORF">A4U43_C04F34650</name>
</gene>
<keyword evidence="2" id="KW-1185">Reference proteome</keyword>
<name>A0A5P1FAD1_ASPOF</name>
<dbReference type="Gramene" id="ONK73729">
    <property type="protein sequence ID" value="ONK73729"/>
    <property type="gene ID" value="A4U43_C04F34650"/>
</dbReference>
<dbReference type="AlphaFoldDB" id="A0A5P1FAD1"/>
<organism evidence="1 2">
    <name type="scientific">Asparagus officinalis</name>
    <name type="common">Garden asparagus</name>
    <dbReference type="NCBI Taxonomy" id="4686"/>
    <lineage>
        <taxon>Eukaryota</taxon>
        <taxon>Viridiplantae</taxon>
        <taxon>Streptophyta</taxon>
        <taxon>Embryophyta</taxon>
        <taxon>Tracheophyta</taxon>
        <taxon>Spermatophyta</taxon>
        <taxon>Magnoliopsida</taxon>
        <taxon>Liliopsida</taxon>
        <taxon>Asparagales</taxon>
        <taxon>Asparagaceae</taxon>
        <taxon>Asparagoideae</taxon>
        <taxon>Asparagus</taxon>
    </lineage>
</organism>
<accession>A0A5P1FAD1</accession>
<dbReference type="EMBL" id="CM007384">
    <property type="protein sequence ID" value="ONK73729.1"/>
    <property type="molecule type" value="Genomic_DNA"/>
</dbReference>
<evidence type="ECO:0000313" key="2">
    <source>
        <dbReference type="Proteomes" id="UP000243459"/>
    </source>
</evidence>